<dbReference type="PANTHER" id="PTHR26379">
    <property type="entry name" value="BTB/POZ AND MATH DOMAIN-CONTAINING PROTEIN 1"/>
    <property type="match status" value="1"/>
</dbReference>
<dbReference type="PANTHER" id="PTHR26379:SF293">
    <property type="entry name" value="BTB_POZ AND MATH DOMAIN-CONTAINING PROTEIN 3"/>
    <property type="match status" value="1"/>
</dbReference>
<dbReference type="SUPFAM" id="SSF54695">
    <property type="entry name" value="POZ domain"/>
    <property type="match status" value="1"/>
</dbReference>
<evidence type="ECO:0000259" key="2">
    <source>
        <dbReference type="PROSITE" id="PS50097"/>
    </source>
</evidence>
<evidence type="ECO:0000313" key="3">
    <source>
        <dbReference type="EMBL" id="KAI3917908.1"/>
    </source>
</evidence>
<evidence type="ECO:0000256" key="1">
    <source>
        <dbReference type="ARBA" id="ARBA00004906"/>
    </source>
</evidence>
<proteinExistence type="predicted"/>
<protein>
    <recommendedName>
        <fullName evidence="2">BTB domain-containing protein</fullName>
    </recommendedName>
</protein>
<accession>A0AAD4SQA1</accession>
<organism evidence="3 4">
    <name type="scientific">Papaver atlanticum</name>
    <dbReference type="NCBI Taxonomy" id="357466"/>
    <lineage>
        <taxon>Eukaryota</taxon>
        <taxon>Viridiplantae</taxon>
        <taxon>Streptophyta</taxon>
        <taxon>Embryophyta</taxon>
        <taxon>Tracheophyta</taxon>
        <taxon>Spermatophyta</taxon>
        <taxon>Magnoliopsida</taxon>
        <taxon>Ranunculales</taxon>
        <taxon>Papaveraceae</taxon>
        <taxon>Papaveroideae</taxon>
        <taxon>Papaver</taxon>
    </lineage>
</organism>
<dbReference type="PROSITE" id="PS50097">
    <property type="entry name" value="BTB"/>
    <property type="match status" value="1"/>
</dbReference>
<keyword evidence="4" id="KW-1185">Reference proteome</keyword>
<name>A0AAD4SQA1_9MAGN</name>
<dbReference type="InterPro" id="IPR011333">
    <property type="entry name" value="SKP1/BTB/POZ_sf"/>
</dbReference>
<dbReference type="SMART" id="SM00225">
    <property type="entry name" value="BTB"/>
    <property type="match status" value="1"/>
</dbReference>
<evidence type="ECO:0000313" key="4">
    <source>
        <dbReference type="Proteomes" id="UP001202328"/>
    </source>
</evidence>
<dbReference type="InterPro" id="IPR000210">
    <property type="entry name" value="BTB/POZ_dom"/>
</dbReference>
<comment type="pathway">
    <text evidence="1">Protein modification; protein ubiquitination.</text>
</comment>
<gene>
    <name evidence="3" type="ORF">MKW98_000142</name>
</gene>
<comment type="caution">
    <text evidence="3">The sequence shown here is derived from an EMBL/GenBank/DDBJ whole genome shotgun (WGS) entry which is preliminary data.</text>
</comment>
<reference evidence="3" key="1">
    <citation type="submission" date="2022-04" db="EMBL/GenBank/DDBJ databases">
        <title>A functionally conserved STORR gene fusion in Papaver species that diverged 16.8 million years ago.</title>
        <authorList>
            <person name="Catania T."/>
        </authorList>
    </citation>
    <scope>NUCLEOTIDE SEQUENCE</scope>
    <source>
        <strain evidence="3">S-188037</strain>
    </source>
</reference>
<dbReference type="Pfam" id="PF00651">
    <property type="entry name" value="BTB"/>
    <property type="match status" value="1"/>
</dbReference>
<dbReference type="GO" id="GO:0016567">
    <property type="term" value="P:protein ubiquitination"/>
    <property type="evidence" value="ECO:0007669"/>
    <property type="project" value="InterPro"/>
</dbReference>
<dbReference type="Proteomes" id="UP001202328">
    <property type="component" value="Unassembled WGS sequence"/>
</dbReference>
<feature type="domain" description="BTB" evidence="2">
    <location>
        <begin position="57"/>
        <end position="124"/>
    </location>
</feature>
<dbReference type="InterPro" id="IPR045005">
    <property type="entry name" value="BPM1-6"/>
</dbReference>
<dbReference type="Gene3D" id="3.30.710.10">
    <property type="entry name" value="Potassium Channel Kv1.1, Chain A"/>
    <property type="match status" value="1"/>
</dbReference>
<sequence>MKRSTVETYLKDDCLCIHCTVGVVQTRVEEGKRCVIPVPPSDMIQNLKSLFESGVGSDITFQVCNEFFKAHKWILAAQSLVFRAQFFGLVGNLDMKTIVIEEFDPFAFKAMLLFLYSDELPEAHELSDSDTVCTSTALMQHLLAAADRFDLARLKLMCEKILERL</sequence>
<dbReference type="AlphaFoldDB" id="A0AAD4SQA1"/>
<dbReference type="EMBL" id="JAJJMB010008958">
    <property type="protein sequence ID" value="KAI3917908.1"/>
    <property type="molecule type" value="Genomic_DNA"/>
</dbReference>